<reference evidence="1" key="1">
    <citation type="journal article" date="2021" name="Microb. Physiol.">
        <title>Proteogenomic Insights into the Physiology of Marine, Sulfate-Reducing, Filamentous Desulfonema limicola and Desulfonema magnum.</title>
        <authorList>
            <person name="Schnaars V."/>
            <person name="Wohlbrand L."/>
            <person name="Scheve S."/>
            <person name="Hinrichs C."/>
            <person name="Reinhardt R."/>
            <person name="Rabus R."/>
        </authorList>
    </citation>
    <scope>NUCLEOTIDE SEQUENCE</scope>
    <source>
        <strain evidence="1">4be13</strain>
    </source>
</reference>
<organism evidence="1 2">
    <name type="scientific">Desulfonema magnum</name>
    <dbReference type="NCBI Taxonomy" id="45655"/>
    <lineage>
        <taxon>Bacteria</taxon>
        <taxon>Pseudomonadati</taxon>
        <taxon>Thermodesulfobacteriota</taxon>
        <taxon>Desulfobacteria</taxon>
        <taxon>Desulfobacterales</taxon>
        <taxon>Desulfococcaceae</taxon>
        <taxon>Desulfonema</taxon>
    </lineage>
</organism>
<keyword evidence="2" id="KW-1185">Reference proteome</keyword>
<evidence type="ECO:0000313" key="1">
    <source>
        <dbReference type="EMBL" id="QTA85921.1"/>
    </source>
</evidence>
<dbReference type="InterPro" id="IPR008228">
    <property type="entry name" value="UCP006173"/>
</dbReference>
<dbReference type="Proteomes" id="UP000663722">
    <property type="component" value="Chromosome"/>
</dbReference>
<evidence type="ECO:0000313" key="2">
    <source>
        <dbReference type="Proteomes" id="UP000663722"/>
    </source>
</evidence>
<dbReference type="HAMAP" id="MF_00676">
    <property type="entry name" value="UPF0260"/>
    <property type="match status" value="1"/>
</dbReference>
<dbReference type="NCBIfam" id="NF003501">
    <property type="entry name" value="PRK05170.1-5"/>
    <property type="match status" value="1"/>
</dbReference>
<protein>
    <submittedName>
        <fullName evidence="1">FAD-binding domain-containing protein</fullName>
    </submittedName>
</protein>
<dbReference type="InterPro" id="IPR005358">
    <property type="entry name" value="Puta_zinc/iron-chelating_dom"/>
</dbReference>
<accession>A0A975BI74</accession>
<sequence length="149" mass="17468">MSEFQEPFWKTKSLSQMTHEEWESLCDGCGLCCLRKLEDMDTGEVFYTDVACFLLDIKKCRCKSYQNRTLLVPTCMILEPAKVKEIRWLPKTCAYRLLAEGKELPWWHPLRSGSDQTVHEAGISIRDKVISEKYVHPEQLTDHIVEWEI</sequence>
<dbReference type="NCBIfam" id="NF003507">
    <property type="entry name" value="PRK05170.2-5"/>
    <property type="match status" value="1"/>
</dbReference>
<dbReference type="PANTHER" id="PTHR37421">
    <property type="entry name" value="UPF0260 PROTEIN YCGN"/>
    <property type="match status" value="1"/>
</dbReference>
<dbReference type="PANTHER" id="PTHR37421:SF1">
    <property type="entry name" value="UPF0260 PROTEIN YCGN"/>
    <property type="match status" value="1"/>
</dbReference>
<dbReference type="EMBL" id="CP061800">
    <property type="protein sequence ID" value="QTA85921.1"/>
    <property type="molecule type" value="Genomic_DNA"/>
</dbReference>
<name>A0A975BI74_9BACT</name>
<dbReference type="KEGG" id="dmm:dnm_019380"/>
<dbReference type="PIRSF" id="PIRSF006173">
    <property type="entry name" value="UCP006173"/>
    <property type="match status" value="1"/>
</dbReference>
<gene>
    <name evidence="1" type="ORF">dnm_019380</name>
</gene>
<dbReference type="Pfam" id="PF03692">
    <property type="entry name" value="CxxCxxCC"/>
    <property type="match status" value="1"/>
</dbReference>
<dbReference type="AlphaFoldDB" id="A0A975BI74"/>
<dbReference type="RefSeq" id="WP_207681780.1">
    <property type="nucleotide sequence ID" value="NZ_CP061800.1"/>
</dbReference>
<proteinExistence type="inferred from homology"/>